<organism evidence="1 2">
    <name type="scientific">Methylobacterium radiotolerans</name>
    <dbReference type="NCBI Taxonomy" id="31998"/>
    <lineage>
        <taxon>Bacteria</taxon>
        <taxon>Pseudomonadati</taxon>
        <taxon>Pseudomonadota</taxon>
        <taxon>Alphaproteobacteria</taxon>
        <taxon>Hyphomicrobiales</taxon>
        <taxon>Methylobacteriaceae</taxon>
        <taxon>Methylobacterium</taxon>
    </lineage>
</organism>
<evidence type="ECO:0000313" key="1">
    <source>
        <dbReference type="EMBL" id="MET3868338.1"/>
    </source>
</evidence>
<protein>
    <submittedName>
        <fullName evidence="1">Uncharacterized protein</fullName>
    </submittedName>
</protein>
<gene>
    <name evidence="1" type="ORF">ABIC20_005647</name>
</gene>
<comment type="caution">
    <text evidence="1">The sequence shown here is derived from an EMBL/GenBank/DDBJ whole genome shotgun (WGS) entry which is preliminary data.</text>
</comment>
<dbReference type="Proteomes" id="UP001549119">
    <property type="component" value="Unassembled WGS sequence"/>
</dbReference>
<reference evidence="1 2" key="1">
    <citation type="submission" date="2024-06" db="EMBL/GenBank/DDBJ databases">
        <title>Genomics of switchgrass bacterial isolates.</title>
        <authorList>
            <person name="Shade A."/>
        </authorList>
    </citation>
    <scope>NUCLEOTIDE SEQUENCE [LARGE SCALE GENOMIC DNA]</scope>
    <source>
        <strain evidence="1 2">PvP084</strain>
    </source>
</reference>
<evidence type="ECO:0000313" key="2">
    <source>
        <dbReference type="Proteomes" id="UP001549119"/>
    </source>
</evidence>
<accession>A0ABV2NPM8</accession>
<dbReference type="EMBL" id="JBEPNW010000002">
    <property type="protein sequence ID" value="MET3868338.1"/>
    <property type="molecule type" value="Genomic_DNA"/>
</dbReference>
<proteinExistence type="predicted"/>
<keyword evidence="2" id="KW-1185">Reference proteome</keyword>
<name>A0ABV2NPM8_9HYPH</name>
<sequence length="196" mass="21673">MPSPSTQIREAIIERLQGQDWLAVKAIRRQPRPQIQHTNLPALLVILVDELETPEDEANTGPPRFISEVTIGISVVIGHQPPEQLDADLDDIVDRIRSHLLTDPTFVRGVDPGKAEDDPERFPLFEAVSKVRRGRVFPQDGETYFAEGRLEITFLARTNYDPVIPDVLEHVVITARPAGAGPGTPPIGLTIDLPTT</sequence>
<dbReference type="RefSeq" id="WP_209650448.1">
    <property type="nucleotide sequence ID" value="NZ_JBEPNV010000001.1"/>
</dbReference>